<keyword evidence="1" id="KW-0175">Coiled coil</keyword>
<evidence type="ECO:0000313" key="3">
    <source>
        <dbReference type="EMBL" id="CAD8055930.1"/>
    </source>
</evidence>
<dbReference type="EMBL" id="CAJJDM010000022">
    <property type="protein sequence ID" value="CAD8055930.1"/>
    <property type="molecule type" value="Genomic_DNA"/>
</dbReference>
<evidence type="ECO:0000256" key="2">
    <source>
        <dbReference type="SAM" id="SignalP"/>
    </source>
</evidence>
<reference evidence="3" key="1">
    <citation type="submission" date="2021-01" db="EMBL/GenBank/DDBJ databases">
        <authorList>
            <consortium name="Genoscope - CEA"/>
            <person name="William W."/>
        </authorList>
    </citation>
    <scope>NUCLEOTIDE SEQUENCE</scope>
</reference>
<organism evidence="3 4">
    <name type="scientific">Paramecium primaurelia</name>
    <dbReference type="NCBI Taxonomy" id="5886"/>
    <lineage>
        <taxon>Eukaryota</taxon>
        <taxon>Sar</taxon>
        <taxon>Alveolata</taxon>
        <taxon>Ciliophora</taxon>
        <taxon>Intramacronucleata</taxon>
        <taxon>Oligohymenophorea</taxon>
        <taxon>Peniculida</taxon>
        <taxon>Parameciidae</taxon>
        <taxon>Paramecium</taxon>
    </lineage>
</organism>
<accession>A0A8S1KKB0</accession>
<keyword evidence="4" id="KW-1185">Reference proteome</keyword>
<sequence>MKQVIFLVMLITLTLQTQLSSKIDVVMAHMDKMTIKNEFSKQLAGLIELKMLQSSYVEEVLKEIKTIRDQLIADQTIEDQEFAKKIGQLNVEIEILEIQTEKLAKELQRLNQQIADLNEDISKLIGTQQSQEKQLSTLNSKEEDIRNQYKLEIETISQRTTNNIKSIDGLNEMIAKLQQAVFAEQSKTTVLSQQHTKQYVDQLANSLGPNHPITALVSVTTKFDVPTVTRIIQLLENIRDQRIQENAGANDYVVKVTQSYEVTLKEVTEVRERLSADYSRTLITLKRRNEENTLSTKTRNQIQKDLPIALDLLQQYRNEREIVQSNYNLRSSKRENEVKIITQAYTIVAQQVKV</sequence>
<keyword evidence="2" id="KW-0732">Signal</keyword>
<evidence type="ECO:0000256" key="1">
    <source>
        <dbReference type="SAM" id="Coils"/>
    </source>
</evidence>
<comment type="caution">
    <text evidence="3">The sequence shown here is derived from an EMBL/GenBank/DDBJ whole genome shotgun (WGS) entry which is preliminary data.</text>
</comment>
<protein>
    <submittedName>
        <fullName evidence="3">Uncharacterized protein</fullName>
    </submittedName>
</protein>
<feature type="signal peptide" evidence="2">
    <location>
        <begin position="1"/>
        <end position="16"/>
    </location>
</feature>
<proteinExistence type="predicted"/>
<dbReference type="AlphaFoldDB" id="A0A8S1KKB0"/>
<evidence type="ECO:0000313" key="4">
    <source>
        <dbReference type="Proteomes" id="UP000688137"/>
    </source>
</evidence>
<feature type="chain" id="PRO_5035913368" evidence="2">
    <location>
        <begin position="17"/>
        <end position="354"/>
    </location>
</feature>
<feature type="coiled-coil region" evidence="1">
    <location>
        <begin position="86"/>
        <end position="127"/>
    </location>
</feature>
<dbReference type="Proteomes" id="UP000688137">
    <property type="component" value="Unassembled WGS sequence"/>
</dbReference>
<gene>
    <name evidence="3" type="ORF">PPRIM_AZ9-3.1.T0240032</name>
</gene>
<name>A0A8S1KKB0_PARPR</name>
<dbReference type="OMA" id="FEIQEER"/>